<comment type="caution">
    <text evidence="2">The sequence shown here is derived from an EMBL/GenBank/DDBJ whole genome shotgun (WGS) entry which is preliminary data.</text>
</comment>
<dbReference type="PANTHER" id="PTHR16537">
    <property type="entry name" value="SJOEGREN SYNDROME/SCLERODERMA AUTOANTIGEN 1"/>
    <property type="match status" value="1"/>
</dbReference>
<proteinExistence type="predicted"/>
<dbReference type="EMBL" id="MCFL01000202">
    <property type="protein sequence ID" value="ORZ29405.1"/>
    <property type="molecule type" value="Genomic_DNA"/>
</dbReference>
<gene>
    <name evidence="2" type="ORF">BCR44DRAFT_69161</name>
</gene>
<dbReference type="OrthoDB" id="28939at2759"/>
<dbReference type="InterPro" id="IPR009563">
    <property type="entry name" value="SSSCA1"/>
</dbReference>
<dbReference type="Proteomes" id="UP000193411">
    <property type="component" value="Unassembled WGS sequence"/>
</dbReference>
<dbReference type="InterPro" id="IPR051888">
    <property type="entry name" value="UPF0148_domain"/>
</dbReference>
<evidence type="ECO:0000313" key="2">
    <source>
        <dbReference type="EMBL" id="ORZ29405.1"/>
    </source>
</evidence>
<dbReference type="PANTHER" id="PTHR16537:SF1">
    <property type="entry name" value="PROTEIN ZNRD2"/>
    <property type="match status" value="1"/>
</dbReference>
<dbReference type="AlphaFoldDB" id="A0A1Y2H4G0"/>
<sequence>MNKMTVAESRQQRTDRASQAIGRLLLQAWAMLDETCPNPGCGCVIMQSPNRGRKTCVLCGDLPLAVAPLSAQAPAPTPMPVPVPAVVDSAMNVDDQDEDEDKVQQDDDDEMNVQRQLVLETERQRARLLAASAGSAGAPVLASPASTVASTTVFEPSRLLGQRMLQGWTLLGDVCPRCTSVPLVSKDNVRECVACGPLPSRTATAAAPSVRRQPSPAPAPVDAPTTTSQRAVSPAPIAVVQAHLSTSTIDIHAIVQRKINHVAGRLEAADRVADIQHCAQVLRELLALQKDLA</sequence>
<evidence type="ECO:0000313" key="3">
    <source>
        <dbReference type="Proteomes" id="UP000193411"/>
    </source>
</evidence>
<keyword evidence="3" id="KW-1185">Reference proteome</keyword>
<dbReference type="Pfam" id="PF06677">
    <property type="entry name" value="Auto_anti-p27"/>
    <property type="match status" value="2"/>
</dbReference>
<dbReference type="STRING" id="765915.A0A1Y2H4G0"/>
<feature type="region of interest" description="Disordered" evidence="1">
    <location>
        <begin position="203"/>
        <end position="232"/>
    </location>
</feature>
<protein>
    <submittedName>
        <fullName evidence="2">Uncharacterized protein</fullName>
    </submittedName>
</protein>
<reference evidence="2 3" key="1">
    <citation type="submission" date="2016-07" db="EMBL/GenBank/DDBJ databases">
        <title>Pervasive Adenine N6-methylation of Active Genes in Fungi.</title>
        <authorList>
            <consortium name="DOE Joint Genome Institute"/>
            <person name="Mondo S.J."/>
            <person name="Dannebaum R.O."/>
            <person name="Kuo R.C."/>
            <person name="Labutti K."/>
            <person name="Haridas S."/>
            <person name="Kuo A."/>
            <person name="Salamov A."/>
            <person name="Ahrendt S.R."/>
            <person name="Lipzen A."/>
            <person name="Sullivan W."/>
            <person name="Andreopoulos W.B."/>
            <person name="Clum A."/>
            <person name="Lindquist E."/>
            <person name="Daum C."/>
            <person name="Ramamoorthy G.K."/>
            <person name="Gryganskyi A."/>
            <person name="Culley D."/>
            <person name="Magnuson J.K."/>
            <person name="James T.Y."/>
            <person name="O'Malley M.A."/>
            <person name="Stajich J.E."/>
            <person name="Spatafora J.W."/>
            <person name="Visel A."/>
            <person name="Grigoriev I.V."/>
        </authorList>
    </citation>
    <scope>NUCLEOTIDE SEQUENCE [LARGE SCALE GENOMIC DNA]</scope>
    <source>
        <strain evidence="2 3">PL171</strain>
    </source>
</reference>
<evidence type="ECO:0000256" key="1">
    <source>
        <dbReference type="SAM" id="MobiDB-lite"/>
    </source>
</evidence>
<organism evidence="2 3">
    <name type="scientific">Catenaria anguillulae PL171</name>
    <dbReference type="NCBI Taxonomy" id="765915"/>
    <lineage>
        <taxon>Eukaryota</taxon>
        <taxon>Fungi</taxon>
        <taxon>Fungi incertae sedis</taxon>
        <taxon>Blastocladiomycota</taxon>
        <taxon>Blastocladiomycetes</taxon>
        <taxon>Blastocladiales</taxon>
        <taxon>Catenariaceae</taxon>
        <taxon>Catenaria</taxon>
    </lineage>
</organism>
<accession>A0A1Y2H4G0</accession>
<name>A0A1Y2H4G0_9FUNG</name>